<evidence type="ECO:0000256" key="1">
    <source>
        <dbReference type="SAM" id="MobiDB-lite"/>
    </source>
</evidence>
<dbReference type="EMBL" id="LSMT01001252">
    <property type="protein sequence ID" value="PFX12630.1"/>
    <property type="molecule type" value="Genomic_DNA"/>
</dbReference>
<dbReference type="Proteomes" id="UP000225706">
    <property type="component" value="Unassembled WGS sequence"/>
</dbReference>
<sequence>MFVDIVVTFSSYGRVNAARWQASEELSTFLGTTRTPLSKFDKRQIVKEYPRPNLDAAFTPRLDSYLPGLMGGLTSPDAELREIHDKVLDIMGPLSTAHEHLLDKLDAPSSIIQFSREEGTGLMAIIQRSIQLAGHAPATISQKRRVAVLSKENKAYASLGKEAFPGAGKDLFGKGFESRLKERTETAKAITEAKKVGQQLFGPPLQVDAPTWHVEGHGATYDGGPAKDVGKPDPVFFNRGEGAFPHPQAKPQPTSEQSLASHFHVNSPAGGCSSRDRRSGSARSHPLSLLQHRWRIRQQYISSQQKGRWPPPGCKPKESKFLRELPTFQNGENSYVTRPITKRGFYGQTGVQKRLPHCPGLERPSKILKVQLEENSKGFCMSAIWAGQCPQDIHQIHETTS</sequence>
<evidence type="ECO:0000313" key="2">
    <source>
        <dbReference type="EMBL" id="PFX12630.1"/>
    </source>
</evidence>
<reference evidence="3" key="1">
    <citation type="journal article" date="2017" name="bioRxiv">
        <title>Comparative analysis of the genomes of Stylophora pistillata and Acropora digitifera provides evidence for extensive differences between species of corals.</title>
        <authorList>
            <person name="Voolstra C.R."/>
            <person name="Li Y."/>
            <person name="Liew Y.J."/>
            <person name="Baumgarten S."/>
            <person name="Zoccola D."/>
            <person name="Flot J.-F."/>
            <person name="Tambutte S."/>
            <person name="Allemand D."/>
            <person name="Aranda M."/>
        </authorList>
    </citation>
    <scope>NUCLEOTIDE SEQUENCE [LARGE SCALE GENOMIC DNA]</scope>
</reference>
<feature type="region of interest" description="Disordered" evidence="1">
    <location>
        <begin position="238"/>
        <end position="287"/>
    </location>
</feature>
<keyword evidence="3" id="KW-1185">Reference proteome</keyword>
<accession>A0A2B4R814</accession>
<evidence type="ECO:0000313" key="3">
    <source>
        <dbReference type="Proteomes" id="UP000225706"/>
    </source>
</evidence>
<feature type="compositionally biased region" description="Polar residues" evidence="1">
    <location>
        <begin position="251"/>
        <end position="260"/>
    </location>
</feature>
<organism evidence="2 3">
    <name type="scientific">Stylophora pistillata</name>
    <name type="common">Smooth cauliflower coral</name>
    <dbReference type="NCBI Taxonomy" id="50429"/>
    <lineage>
        <taxon>Eukaryota</taxon>
        <taxon>Metazoa</taxon>
        <taxon>Cnidaria</taxon>
        <taxon>Anthozoa</taxon>
        <taxon>Hexacorallia</taxon>
        <taxon>Scleractinia</taxon>
        <taxon>Astrocoeniina</taxon>
        <taxon>Pocilloporidae</taxon>
        <taxon>Stylophora</taxon>
    </lineage>
</organism>
<protein>
    <submittedName>
        <fullName evidence="2">Uncharacterized protein</fullName>
    </submittedName>
</protein>
<dbReference type="AlphaFoldDB" id="A0A2B4R814"/>
<proteinExistence type="predicted"/>
<gene>
    <name evidence="2" type="ORF">AWC38_SpisGene23376</name>
</gene>
<name>A0A2B4R814_STYPI</name>
<comment type="caution">
    <text evidence="2">The sequence shown here is derived from an EMBL/GenBank/DDBJ whole genome shotgun (WGS) entry which is preliminary data.</text>
</comment>